<dbReference type="PANTHER" id="PTHR30055:SF234">
    <property type="entry name" value="HTH-TYPE TRANSCRIPTIONAL REGULATOR BETI"/>
    <property type="match status" value="1"/>
</dbReference>
<organism evidence="6 7">
    <name type="scientific">Actinomadura nitritigenes</name>
    <dbReference type="NCBI Taxonomy" id="134602"/>
    <lineage>
        <taxon>Bacteria</taxon>
        <taxon>Bacillati</taxon>
        <taxon>Actinomycetota</taxon>
        <taxon>Actinomycetes</taxon>
        <taxon>Streptosporangiales</taxon>
        <taxon>Thermomonosporaceae</taxon>
        <taxon>Actinomadura</taxon>
    </lineage>
</organism>
<dbReference type="RefSeq" id="WP_208264770.1">
    <property type="nucleotide sequence ID" value="NZ_BAAAGM010000032.1"/>
</dbReference>
<keyword evidence="3" id="KW-0804">Transcription</keyword>
<dbReference type="Pfam" id="PF00440">
    <property type="entry name" value="TetR_N"/>
    <property type="match status" value="1"/>
</dbReference>
<feature type="domain" description="HTH tetR-type" evidence="5">
    <location>
        <begin position="13"/>
        <end position="73"/>
    </location>
</feature>
<accession>A0ABS3QRL3</accession>
<dbReference type="InterPro" id="IPR050109">
    <property type="entry name" value="HTH-type_TetR-like_transc_reg"/>
</dbReference>
<keyword evidence="7" id="KW-1185">Reference proteome</keyword>
<evidence type="ECO:0000256" key="1">
    <source>
        <dbReference type="ARBA" id="ARBA00023015"/>
    </source>
</evidence>
<dbReference type="PROSITE" id="PS50977">
    <property type="entry name" value="HTH_TETR_2"/>
    <property type="match status" value="1"/>
</dbReference>
<feature type="DNA-binding region" description="H-T-H motif" evidence="4">
    <location>
        <begin position="36"/>
        <end position="55"/>
    </location>
</feature>
<keyword evidence="1" id="KW-0805">Transcription regulation</keyword>
<name>A0ABS3QRL3_9ACTN</name>
<dbReference type="SUPFAM" id="SSF48498">
    <property type="entry name" value="Tetracyclin repressor-like, C-terminal domain"/>
    <property type="match status" value="1"/>
</dbReference>
<dbReference type="EMBL" id="JAGEOK010000002">
    <property type="protein sequence ID" value="MBO2436476.1"/>
    <property type="molecule type" value="Genomic_DNA"/>
</dbReference>
<protein>
    <submittedName>
        <fullName evidence="6">TetR/AcrR family transcriptional regulator</fullName>
    </submittedName>
</protein>
<dbReference type="SUPFAM" id="SSF46689">
    <property type="entry name" value="Homeodomain-like"/>
    <property type="match status" value="1"/>
</dbReference>
<comment type="caution">
    <text evidence="6">The sequence shown here is derived from an EMBL/GenBank/DDBJ whole genome shotgun (WGS) entry which is preliminary data.</text>
</comment>
<keyword evidence="2 4" id="KW-0238">DNA-binding</keyword>
<evidence type="ECO:0000256" key="4">
    <source>
        <dbReference type="PROSITE-ProRule" id="PRU00335"/>
    </source>
</evidence>
<evidence type="ECO:0000259" key="5">
    <source>
        <dbReference type="PROSITE" id="PS50977"/>
    </source>
</evidence>
<gene>
    <name evidence="6" type="ORF">J4557_02990</name>
</gene>
<proteinExistence type="predicted"/>
<reference evidence="6 7" key="1">
    <citation type="submission" date="2021-03" db="EMBL/GenBank/DDBJ databases">
        <authorList>
            <person name="Kanchanasin P."/>
            <person name="Saeng-In P."/>
            <person name="Phongsopitanun W."/>
            <person name="Yuki M."/>
            <person name="Kudo T."/>
            <person name="Ohkuma M."/>
            <person name="Tanasupawat S."/>
        </authorList>
    </citation>
    <scope>NUCLEOTIDE SEQUENCE [LARGE SCALE GENOMIC DNA]</scope>
    <source>
        <strain evidence="6 7">L46</strain>
    </source>
</reference>
<dbReference type="PANTHER" id="PTHR30055">
    <property type="entry name" value="HTH-TYPE TRANSCRIPTIONAL REGULATOR RUTR"/>
    <property type="match status" value="1"/>
</dbReference>
<sequence>MPTARRPRQARAIETRRRVYEAAIAEFERSGVEAARIEDIVAAAGVSWGTFFTYFPSKDDVVLEAAIVTCAAFADACRAGLAAGSGTGVVVGNAFTALRRAAPAPGPLRDAIMRGIANQPERLSDHLGEDVPNPVLALAEVLEAGQRRGDVAAGEPPESLAAVLVHATIAAGQREAALERAAGATERSGLPLTVLTIKLLLRGMRPDPEPSAEAAGPQEVALERAAAALREAAAPGTASRTD</sequence>
<dbReference type="Proteomes" id="UP000666915">
    <property type="component" value="Unassembled WGS sequence"/>
</dbReference>
<dbReference type="InterPro" id="IPR001647">
    <property type="entry name" value="HTH_TetR"/>
</dbReference>
<evidence type="ECO:0000256" key="2">
    <source>
        <dbReference type="ARBA" id="ARBA00023125"/>
    </source>
</evidence>
<evidence type="ECO:0000313" key="7">
    <source>
        <dbReference type="Proteomes" id="UP000666915"/>
    </source>
</evidence>
<dbReference type="InterPro" id="IPR009057">
    <property type="entry name" value="Homeodomain-like_sf"/>
</dbReference>
<evidence type="ECO:0000313" key="6">
    <source>
        <dbReference type="EMBL" id="MBO2436476.1"/>
    </source>
</evidence>
<dbReference type="Gene3D" id="1.10.357.10">
    <property type="entry name" value="Tetracycline Repressor, domain 2"/>
    <property type="match status" value="1"/>
</dbReference>
<evidence type="ECO:0000256" key="3">
    <source>
        <dbReference type="ARBA" id="ARBA00023163"/>
    </source>
</evidence>
<dbReference type="InterPro" id="IPR036271">
    <property type="entry name" value="Tet_transcr_reg_TetR-rel_C_sf"/>
</dbReference>